<evidence type="ECO:0000313" key="1">
    <source>
        <dbReference type="EMBL" id="GGW24724.1"/>
    </source>
</evidence>
<protein>
    <submittedName>
        <fullName evidence="1">Uncharacterized protein</fullName>
    </submittedName>
</protein>
<gene>
    <name evidence="1" type="ORF">GCM10007157_15820</name>
</gene>
<dbReference type="AlphaFoldDB" id="A0A8H9I4Q6"/>
<accession>A0A8H9I4Q6</accession>
<sequence length="52" mass="5974">MKYQEQFLTIWDTPTKASAPQPKAAPQASRTPLREMFFTIWDSAKNKTASTR</sequence>
<keyword evidence="2" id="KW-1185">Reference proteome</keyword>
<comment type="caution">
    <text evidence="1">The sequence shown here is derived from an EMBL/GenBank/DDBJ whole genome shotgun (WGS) entry which is preliminary data.</text>
</comment>
<reference evidence="2" key="1">
    <citation type="journal article" date="2019" name="Int. J. Syst. Evol. Microbiol.">
        <title>The Global Catalogue of Microorganisms (GCM) 10K type strain sequencing project: providing services to taxonomists for standard genome sequencing and annotation.</title>
        <authorList>
            <consortium name="The Broad Institute Genomics Platform"/>
            <consortium name="The Broad Institute Genome Sequencing Center for Infectious Disease"/>
            <person name="Wu L."/>
            <person name="Ma J."/>
        </authorList>
    </citation>
    <scope>NUCLEOTIDE SEQUENCE [LARGE SCALE GENOMIC DNA]</scope>
    <source>
        <strain evidence="2">KCTC 22154</strain>
    </source>
</reference>
<dbReference type="Proteomes" id="UP000623776">
    <property type="component" value="Unassembled WGS sequence"/>
</dbReference>
<dbReference type="RefSeq" id="WP_189463356.1">
    <property type="nucleotide sequence ID" value="NZ_BMXN01000006.1"/>
</dbReference>
<proteinExistence type="predicted"/>
<name>A0A8H9I4Q6_9GAMM</name>
<organism evidence="1 2">
    <name type="scientific">Vreelandella hamiltonii</name>
    <dbReference type="NCBI Taxonomy" id="502829"/>
    <lineage>
        <taxon>Bacteria</taxon>
        <taxon>Pseudomonadati</taxon>
        <taxon>Pseudomonadota</taxon>
        <taxon>Gammaproteobacteria</taxon>
        <taxon>Oceanospirillales</taxon>
        <taxon>Halomonadaceae</taxon>
        <taxon>Vreelandella</taxon>
    </lineage>
</organism>
<dbReference type="EMBL" id="BMXN01000006">
    <property type="protein sequence ID" value="GGW24724.1"/>
    <property type="molecule type" value="Genomic_DNA"/>
</dbReference>
<evidence type="ECO:0000313" key="2">
    <source>
        <dbReference type="Proteomes" id="UP000623776"/>
    </source>
</evidence>